<dbReference type="SUPFAM" id="SSF53328">
    <property type="entry name" value="Formyltransferase"/>
    <property type="match status" value="1"/>
</dbReference>
<name>A0AAV1HVZ3_9CHLO</name>
<dbReference type="InterPro" id="IPR002376">
    <property type="entry name" value="Formyl_transf_N"/>
</dbReference>
<keyword evidence="1" id="KW-0554">One-carbon metabolism</keyword>
<dbReference type="Proteomes" id="UP001314263">
    <property type="component" value="Unassembled WGS sequence"/>
</dbReference>
<dbReference type="NCBIfam" id="NF004684">
    <property type="entry name" value="PRK06027.1"/>
    <property type="match status" value="1"/>
</dbReference>
<gene>
    <name evidence="5" type="ORF">CVIRNUC_001952</name>
</gene>
<dbReference type="PANTHER" id="PTHR42706">
    <property type="entry name" value="FORMYLTETRAHYDROFOLATE DEFORMYLASE"/>
    <property type="match status" value="1"/>
</dbReference>
<dbReference type="InterPro" id="IPR041729">
    <property type="entry name" value="Formyl-FH4-Hydrolase_C"/>
</dbReference>
<dbReference type="NCBIfam" id="TIGR00655">
    <property type="entry name" value="PurU"/>
    <property type="match status" value="1"/>
</dbReference>
<dbReference type="PRINTS" id="PR01575">
    <property type="entry name" value="FFH4HYDRLASE"/>
</dbReference>
<feature type="compositionally biased region" description="Polar residues" evidence="3">
    <location>
        <begin position="77"/>
        <end position="89"/>
    </location>
</feature>
<keyword evidence="6" id="KW-1185">Reference proteome</keyword>
<dbReference type="PANTHER" id="PTHR42706:SF1">
    <property type="entry name" value="FORMYLTETRAHYDROFOLATE DEFORMYLASE 2, MITOCHONDRIAL"/>
    <property type="match status" value="1"/>
</dbReference>
<proteinExistence type="inferred from homology"/>
<protein>
    <recommendedName>
        <fullName evidence="4">ACT domain-containing protein</fullName>
    </recommendedName>
</protein>
<feature type="compositionally biased region" description="Basic and acidic residues" evidence="3">
    <location>
        <begin position="62"/>
        <end position="76"/>
    </location>
</feature>
<dbReference type="InterPro" id="IPR036477">
    <property type="entry name" value="Formyl_transf_N_sf"/>
</dbReference>
<evidence type="ECO:0000256" key="2">
    <source>
        <dbReference type="ARBA" id="ARBA00022801"/>
    </source>
</evidence>
<evidence type="ECO:0000313" key="6">
    <source>
        <dbReference type="Proteomes" id="UP001314263"/>
    </source>
</evidence>
<comment type="caution">
    <text evidence="5">The sequence shown here is derived from an EMBL/GenBank/DDBJ whole genome shotgun (WGS) entry which is preliminary data.</text>
</comment>
<sequence>MSASFSASCSGCKGESIWFSSGSRQVCSLRKQHAARDFVSSCNQALGRGRRGDIAASTANGTDREEAVQTLADRKASSSLAGPSHSTSNEALAKPIQQYSLPEGNPNLATLMVKCPDRKGVIAALAQLLYGLGCNILASEQFTAAEGVYFQRIRFDLSDIVVGTANVSVLERAVAEVADRFGMEWQLFYDNKVKRVALLVSRMDHCLYDLLIRHRAGELRCQIPIIISNHPDLEGVASSFGVPFRCLPLPKGAGPEGKAAQEAQIEAILQEAEIDILVLARYMQIFSADFCSRHAQHTINIHHSFLPAFEGAKPYHRAYERGVKVIGATAHYATGELDAGPIIEQDVARISHRDSVQDMIRKGRDLERLVLARALRAVLSDCVMVYDNRTVVFDP</sequence>
<dbReference type="GO" id="GO:0006189">
    <property type="term" value="P:'de novo' IMP biosynthetic process"/>
    <property type="evidence" value="ECO:0007669"/>
    <property type="project" value="InterPro"/>
</dbReference>
<dbReference type="PROSITE" id="PS51671">
    <property type="entry name" value="ACT"/>
    <property type="match status" value="1"/>
</dbReference>
<feature type="domain" description="ACT" evidence="4">
    <location>
        <begin position="110"/>
        <end position="196"/>
    </location>
</feature>
<dbReference type="GO" id="GO:0006730">
    <property type="term" value="P:one-carbon metabolic process"/>
    <property type="evidence" value="ECO:0007669"/>
    <property type="project" value="UniProtKB-KW"/>
</dbReference>
<dbReference type="EMBL" id="CAUYUE010000003">
    <property type="protein sequence ID" value="CAK0749969.1"/>
    <property type="molecule type" value="Genomic_DNA"/>
</dbReference>
<dbReference type="InterPro" id="IPR045865">
    <property type="entry name" value="ACT-like_dom_sf"/>
</dbReference>
<evidence type="ECO:0000256" key="1">
    <source>
        <dbReference type="ARBA" id="ARBA00022563"/>
    </source>
</evidence>
<dbReference type="Gene3D" id="3.30.70.260">
    <property type="match status" value="1"/>
</dbReference>
<dbReference type="HAMAP" id="MF_01927">
    <property type="entry name" value="PurU"/>
    <property type="match status" value="1"/>
</dbReference>
<feature type="region of interest" description="Disordered" evidence="3">
    <location>
        <begin position="53"/>
        <end position="89"/>
    </location>
</feature>
<dbReference type="CDD" id="cd08648">
    <property type="entry name" value="FMT_core_Formyl-FH4-Hydrolase_C"/>
    <property type="match status" value="1"/>
</dbReference>
<evidence type="ECO:0000259" key="4">
    <source>
        <dbReference type="PROSITE" id="PS51671"/>
    </source>
</evidence>
<dbReference type="InterPro" id="IPR002912">
    <property type="entry name" value="ACT_dom"/>
</dbReference>
<evidence type="ECO:0000313" key="5">
    <source>
        <dbReference type="EMBL" id="CAK0749969.1"/>
    </source>
</evidence>
<dbReference type="AlphaFoldDB" id="A0AAV1HVZ3"/>
<dbReference type="CDD" id="cd04875">
    <property type="entry name" value="ACT_F4HF-DF"/>
    <property type="match status" value="1"/>
</dbReference>
<dbReference type="GO" id="GO:0008864">
    <property type="term" value="F:formyltetrahydrofolate deformylase activity"/>
    <property type="evidence" value="ECO:0007669"/>
    <property type="project" value="InterPro"/>
</dbReference>
<dbReference type="InterPro" id="IPR004810">
    <property type="entry name" value="PurU"/>
</dbReference>
<dbReference type="InterPro" id="IPR044074">
    <property type="entry name" value="PurU_ACT"/>
</dbReference>
<dbReference type="Pfam" id="PF01842">
    <property type="entry name" value="ACT"/>
    <property type="match status" value="1"/>
</dbReference>
<dbReference type="Pfam" id="PF00551">
    <property type="entry name" value="Formyl_trans_N"/>
    <property type="match status" value="1"/>
</dbReference>
<dbReference type="Gene3D" id="3.40.50.170">
    <property type="entry name" value="Formyl transferase, N-terminal domain"/>
    <property type="match status" value="1"/>
</dbReference>
<dbReference type="SUPFAM" id="SSF55021">
    <property type="entry name" value="ACT-like"/>
    <property type="match status" value="1"/>
</dbReference>
<evidence type="ECO:0000256" key="3">
    <source>
        <dbReference type="SAM" id="MobiDB-lite"/>
    </source>
</evidence>
<organism evidence="5 6">
    <name type="scientific">Coccomyxa viridis</name>
    <dbReference type="NCBI Taxonomy" id="1274662"/>
    <lineage>
        <taxon>Eukaryota</taxon>
        <taxon>Viridiplantae</taxon>
        <taxon>Chlorophyta</taxon>
        <taxon>core chlorophytes</taxon>
        <taxon>Trebouxiophyceae</taxon>
        <taxon>Trebouxiophyceae incertae sedis</taxon>
        <taxon>Coccomyxaceae</taxon>
        <taxon>Coccomyxa</taxon>
    </lineage>
</organism>
<accession>A0AAV1HVZ3</accession>
<keyword evidence="2" id="KW-0378">Hydrolase</keyword>
<reference evidence="5 6" key="1">
    <citation type="submission" date="2023-10" db="EMBL/GenBank/DDBJ databases">
        <authorList>
            <person name="Maclean D."/>
            <person name="Macfadyen A."/>
        </authorList>
    </citation>
    <scope>NUCLEOTIDE SEQUENCE [LARGE SCALE GENOMIC DNA]</scope>
</reference>